<evidence type="ECO:0000313" key="1">
    <source>
        <dbReference type="EMBL" id="MDC0674171.1"/>
    </source>
</evidence>
<name>A0ABT5BJ44_9BACT</name>
<reference evidence="1 2" key="1">
    <citation type="submission" date="2022-11" db="EMBL/GenBank/DDBJ databases">
        <title>Minimal conservation of predation-associated metabolite biosynthetic gene clusters underscores biosynthetic potential of Myxococcota including descriptions for ten novel species: Archangium lansinium sp. nov., Myxococcus landrumus sp. nov., Nannocystis bai.</title>
        <authorList>
            <person name="Ahearne A."/>
            <person name="Stevens C."/>
            <person name="Dowd S."/>
        </authorList>
    </citation>
    <scope>NUCLEOTIDE SEQUENCE [LARGE SCALE GENOMIC DNA]</scope>
    <source>
        <strain evidence="1 2">NCELM</strain>
    </source>
</reference>
<organism evidence="1 2">
    <name type="scientific">Nannocystis radixulma</name>
    <dbReference type="NCBI Taxonomy" id="2995305"/>
    <lineage>
        <taxon>Bacteria</taxon>
        <taxon>Pseudomonadati</taxon>
        <taxon>Myxococcota</taxon>
        <taxon>Polyangia</taxon>
        <taxon>Nannocystales</taxon>
        <taxon>Nannocystaceae</taxon>
        <taxon>Nannocystis</taxon>
    </lineage>
</organism>
<dbReference type="RefSeq" id="WP_272008188.1">
    <property type="nucleotide sequence ID" value="NZ_JAQNDN010000024.1"/>
</dbReference>
<comment type="caution">
    <text evidence="1">The sequence shown here is derived from an EMBL/GenBank/DDBJ whole genome shotgun (WGS) entry which is preliminary data.</text>
</comment>
<dbReference type="EMBL" id="JAQNDN010000024">
    <property type="protein sequence ID" value="MDC0674171.1"/>
    <property type="molecule type" value="Genomic_DNA"/>
</dbReference>
<dbReference type="Proteomes" id="UP001217838">
    <property type="component" value="Unassembled WGS sequence"/>
</dbReference>
<sequence length="134" mass="15086">MFKIRPNQADALAEDDLIRRIEAWLRTRHPAQVAAIAPEDLRAMIVHCFGVARSYGFFTERALFTFVIDMLAVGPCFHLQPKIQAILADARAGEEDRLDRIVDDVDDASWDEAGEITDKVAYWDDVLAQARGKA</sequence>
<proteinExistence type="predicted"/>
<evidence type="ECO:0000313" key="2">
    <source>
        <dbReference type="Proteomes" id="UP001217838"/>
    </source>
</evidence>
<gene>
    <name evidence="1" type="ORF">POL58_40870</name>
</gene>
<accession>A0ABT5BJ44</accession>
<protein>
    <submittedName>
        <fullName evidence="1">Uncharacterized protein</fullName>
    </submittedName>
</protein>
<keyword evidence="2" id="KW-1185">Reference proteome</keyword>